<keyword evidence="1" id="KW-0805">Transcription regulation</keyword>
<name>A0A1X9YYI0_9BACT</name>
<dbReference type="InterPro" id="IPR018356">
    <property type="entry name" value="Tscrpt_reg_HTH_DeoR_CS"/>
</dbReference>
<dbReference type="GO" id="GO:0003700">
    <property type="term" value="F:DNA-binding transcription factor activity"/>
    <property type="evidence" value="ECO:0007669"/>
    <property type="project" value="InterPro"/>
</dbReference>
<keyword evidence="6" id="KW-1185">Reference proteome</keyword>
<protein>
    <submittedName>
        <fullName evidence="5">Transcriptional regulator</fullName>
    </submittedName>
</protein>
<dbReference type="InterPro" id="IPR014036">
    <property type="entry name" value="DeoR-like_C"/>
</dbReference>
<dbReference type="PROSITE" id="PS00894">
    <property type="entry name" value="HTH_DEOR_1"/>
    <property type="match status" value="1"/>
</dbReference>
<proteinExistence type="predicted"/>
<evidence type="ECO:0000259" key="4">
    <source>
        <dbReference type="PROSITE" id="PS51000"/>
    </source>
</evidence>
<dbReference type="PROSITE" id="PS51000">
    <property type="entry name" value="HTH_DEOR_2"/>
    <property type="match status" value="1"/>
</dbReference>
<dbReference type="InterPro" id="IPR036390">
    <property type="entry name" value="WH_DNA-bd_sf"/>
</dbReference>
<dbReference type="Gene3D" id="3.40.50.1360">
    <property type="match status" value="1"/>
</dbReference>
<feature type="domain" description="HTH deoR-type" evidence="4">
    <location>
        <begin position="3"/>
        <end position="58"/>
    </location>
</feature>
<dbReference type="EMBL" id="CP021235">
    <property type="protein sequence ID" value="ARS37831.1"/>
    <property type="molecule type" value="Genomic_DNA"/>
</dbReference>
<dbReference type="Pfam" id="PF00455">
    <property type="entry name" value="DeoRC"/>
    <property type="match status" value="1"/>
</dbReference>
<dbReference type="Pfam" id="PF08220">
    <property type="entry name" value="HTH_DeoR"/>
    <property type="match status" value="1"/>
</dbReference>
<evidence type="ECO:0000256" key="3">
    <source>
        <dbReference type="ARBA" id="ARBA00023163"/>
    </source>
</evidence>
<dbReference type="PANTHER" id="PTHR30363:SF46">
    <property type="entry name" value="LYSR FAMILY TRANSCRIPTIONAL REGULATOR"/>
    <property type="match status" value="1"/>
</dbReference>
<dbReference type="OrthoDB" id="9797223at2"/>
<evidence type="ECO:0000313" key="5">
    <source>
        <dbReference type="EMBL" id="ARS37831.1"/>
    </source>
</evidence>
<dbReference type="InterPro" id="IPR036388">
    <property type="entry name" value="WH-like_DNA-bd_sf"/>
</dbReference>
<evidence type="ECO:0000313" key="6">
    <source>
        <dbReference type="Proteomes" id="UP000266292"/>
    </source>
</evidence>
<sequence length="254" mass="27734">MNITERHQVILQKLQEEGRVSIQELSDMLEVSGVTIRKDLKLLEDKNLLFRTRGGGSIHNPYAIERPINEKEFIHAEEKQKIAKAALSLIRENDSIIIGSGTTVFQLARCLHPTSHLTVITPAVKVTLELSSRPNVEVLQLGGLIRPNSSSVAGSQAERTLEGISCGVLFLGVDGIDLDFGLSITNLAEASLNEKMIDSAQVLVVLADSTKFGRRGLGRVCSLDQVHYIVTDHGVQPSVVEALEERGIKVIIAK</sequence>
<dbReference type="PRINTS" id="PR00037">
    <property type="entry name" value="HTHLACR"/>
</dbReference>
<keyword evidence="3" id="KW-0804">Transcription</keyword>
<dbReference type="PANTHER" id="PTHR30363">
    <property type="entry name" value="HTH-TYPE TRANSCRIPTIONAL REGULATOR SRLR-RELATED"/>
    <property type="match status" value="1"/>
</dbReference>
<dbReference type="SMART" id="SM00420">
    <property type="entry name" value="HTH_DEOR"/>
    <property type="match status" value="1"/>
</dbReference>
<evidence type="ECO:0000256" key="1">
    <source>
        <dbReference type="ARBA" id="ARBA00023015"/>
    </source>
</evidence>
<dbReference type="STRING" id="709015.GCA_000472485_02314"/>
<dbReference type="AlphaFoldDB" id="A0A1X9YYI0"/>
<dbReference type="InterPro" id="IPR037171">
    <property type="entry name" value="NagB/RpiA_transferase-like"/>
</dbReference>
<dbReference type="Proteomes" id="UP000266292">
    <property type="component" value="Chromosome"/>
</dbReference>
<dbReference type="InterPro" id="IPR001034">
    <property type="entry name" value="DeoR_HTH"/>
</dbReference>
<organism evidence="5 6">
    <name type="scientific">Pontibacter actiniarum</name>
    <dbReference type="NCBI Taxonomy" id="323450"/>
    <lineage>
        <taxon>Bacteria</taxon>
        <taxon>Pseudomonadati</taxon>
        <taxon>Bacteroidota</taxon>
        <taxon>Cytophagia</taxon>
        <taxon>Cytophagales</taxon>
        <taxon>Hymenobacteraceae</taxon>
        <taxon>Pontibacter</taxon>
    </lineage>
</organism>
<keyword evidence="2" id="KW-0238">DNA-binding</keyword>
<reference evidence="6" key="1">
    <citation type="submission" date="2017-05" db="EMBL/GenBank/DDBJ databases">
        <authorList>
            <person name="Ray J."/>
            <person name="Price M."/>
            <person name="Deutschbauer A."/>
        </authorList>
    </citation>
    <scope>NUCLEOTIDE SEQUENCE [LARGE SCALE GENOMIC DNA]</scope>
    <source>
        <strain evidence="6">DSM 19842</strain>
    </source>
</reference>
<dbReference type="SUPFAM" id="SSF46785">
    <property type="entry name" value="Winged helix' DNA-binding domain"/>
    <property type="match status" value="1"/>
</dbReference>
<dbReference type="KEGG" id="pact:CA264_11465"/>
<dbReference type="Gene3D" id="1.10.10.10">
    <property type="entry name" value="Winged helix-like DNA-binding domain superfamily/Winged helix DNA-binding domain"/>
    <property type="match status" value="1"/>
</dbReference>
<dbReference type="SUPFAM" id="SSF100950">
    <property type="entry name" value="NagB/RpiA/CoA transferase-like"/>
    <property type="match status" value="1"/>
</dbReference>
<evidence type="ECO:0000256" key="2">
    <source>
        <dbReference type="ARBA" id="ARBA00023125"/>
    </source>
</evidence>
<dbReference type="SMART" id="SM01134">
    <property type="entry name" value="DeoRC"/>
    <property type="match status" value="1"/>
</dbReference>
<dbReference type="GO" id="GO:0003677">
    <property type="term" value="F:DNA binding"/>
    <property type="evidence" value="ECO:0007669"/>
    <property type="project" value="UniProtKB-KW"/>
</dbReference>
<accession>A0A1X9YYI0</accession>
<dbReference type="InterPro" id="IPR050313">
    <property type="entry name" value="Carb_Metab_HTH_regulators"/>
</dbReference>
<gene>
    <name evidence="5" type="ORF">CA264_11465</name>
</gene>